<gene>
    <name evidence="3" type="ORF">BJF95_22965</name>
</gene>
<dbReference type="AlphaFoldDB" id="A0A1Q8ZP68"/>
<dbReference type="RefSeq" id="WP_075641020.1">
    <property type="nucleotide sequence ID" value="NZ_MKIM01000028.1"/>
</dbReference>
<protein>
    <submittedName>
        <fullName evidence="3">Thioesterase</fullName>
    </submittedName>
</protein>
<dbReference type="EMBL" id="MKIM01000028">
    <property type="protein sequence ID" value="OLP43700.1"/>
    <property type="molecule type" value="Genomic_DNA"/>
</dbReference>
<dbReference type="InterPro" id="IPR029069">
    <property type="entry name" value="HotDog_dom_sf"/>
</dbReference>
<dbReference type="SUPFAM" id="SSF54637">
    <property type="entry name" value="Thioesterase/thiol ester dehydrase-isomerase"/>
    <property type="match status" value="1"/>
</dbReference>
<keyword evidence="4" id="KW-1185">Reference proteome</keyword>
<dbReference type="PANTHER" id="PTHR31793:SF27">
    <property type="entry name" value="NOVEL THIOESTERASE SUPERFAMILY DOMAIN AND SAPOSIN A-TYPE DOMAIN CONTAINING PROTEIN (0610012H03RIK)"/>
    <property type="match status" value="1"/>
</dbReference>
<accession>A0A1Q8ZP68</accession>
<sequence length="134" mass="15237">MTPAPIPTYHYPISISPGDIDHMGHVNNAVYLQWVQEAVVSYWEHGSTLEAREQMLWVALKHEISYRMPVFLNDHVEAQVTATGTHGSRASFTTLFKRGDDLATEVRSSWCCVDVTTRRPRRISPDIANIFLPQ</sequence>
<dbReference type="Proteomes" id="UP000186894">
    <property type="component" value="Unassembled WGS sequence"/>
</dbReference>
<evidence type="ECO:0000256" key="2">
    <source>
        <dbReference type="ARBA" id="ARBA00022801"/>
    </source>
</evidence>
<dbReference type="STRING" id="1867956.BJF95_22965"/>
<dbReference type="Pfam" id="PF13279">
    <property type="entry name" value="4HBT_2"/>
    <property type="match status" value="1"/>
</dbReference>
<dbReference type="PANTHER" id="PTHR31793">
    <property type="entry name" value="4-HYDROXYBENZOYL-COA THIOESTERASE FAMILY MEMBER"/>
    <property type="match status" value="1"/>
</dbReference>
<comment type="similarity">
    <text evidence="1">Belongs to the 4-hydroxybenzoyl-CoA thioesterase family.</text>
</comment>
<comment type="caution">
    <text evidence="3">The sequence shown here is derived from an EMBL/GenBank/DDBJ whole genome shotgun (WGS) entry which is preliminary data.</text>
</comment>
<proteinExistence type="inferred from homology"/>
<evidence type="ECO:0000313" key="3">
    <source>
        <dbReference type="EMBL" id="OLP43700.1"/>
    </source>
</evidence>
<reference evidence="3 4" key="1">
    <citation type="submission" date="2016-09" db="EMBL/GenBank/DDBJ databases">
        <title>Rhizobium oryziradicis sp. nov., isolated from the root of rice.</title>
        <authorList>
            <person name="Zhao J."/>
            <person name="Zhang X."/>
        </authorList>
    </citation>
    <scope>NUCLEOTIDE SEQUENCE [LARGE SCALE GENOMIC DNA]</scope>
    <source>
        <strain evidence="3 4">N19</strain>
    </source>
</reference>
<keyword evidence="2" id="KW-0378">Hydrolase</keyword>
<dbReference type="InterPro" id="IPR050563">
    <property type="entry name" value="4-hydroxybenzoyl-CoA_TE"/>
</dbReference>
<organism evidence="3 4">
    <name type="scientific">Rhizobium oryziradicis</name>
    <dbReference type="NCBI Taxonomy" id="1867956"/>
    <lineage>
        <taxon>Bacteria</taxon>
        <taxon>Pseudomonadati</taxon>
        <taxon>Pseudomonadota</taxon>
        <taxon>Alphaproteobacteria</taxon>
        <taxon>Hyphomicrobiales</taxon>
        <taxon>Rhizobiaceae</taxon>
        <taxon>Rhizobium/Agrobacterium group</taxon>
        <taxon>Rhizobium</taxon>
    </lineage>
</organism>
<dbReference type="Gene3D" id="3.10.129.10">
    <property type="entry name" value="Hotdog Thioesterase"/>
    <property type="match status" value="1"/>
</dbReference>
<dbReference type="CDD" id="cd00586">
    <property type="entry name" value="4HBT"/>
    <property type="match status" value="1"/>
</dbReference>
<evidence type="ECO:0000256" key="1">
    <source>
        <dbReference type="ARBA" id="ARBA00005953"/>
    </source>
</evidence>
<dbReference type="OrthoDB" id="9801517at2"/>
<dbReference type="GO" id="GO:0047617">
    <property type="term" value="F:fatty acyl-CoA hydrolase activity"/>
    <property type="evidence" value="ECO:0007669"/>
    <property type="project" value="TreeGrafter"/>
</dbReference>
<evidence type="ECO:0000313" key="4">
    <source>
        <dbReference type="Proteomes" id="UP000186894"/>
    </source>
</evidence>
<name>A0A1Q8ZP68_9HYPH</name>